<organism evidence="1">
    <name type="scientific">Myoviridae sp. ctLnO19</name>
    <dbReference type="NCBI Taxonomy" id="2825085"/>
    <lineage>
        <taxon>Viruses</taxon>
        <taxon>Duplodnaviria</taxon>
        <taxon>Heunggongvirae</taxon>
        <taxon>Uroviricota</taxon>
        <taxon>Caudoviricetes</taxon>
    </lineage>
</organism>
<reference evidence="1" key="1">
    <citation type="journal article" date="2021" name="Proc. Natl. Acad. Sci. U.S.A.">
        <title>A Catalog of Tens of Thousands of Viruses from Human Metagenomes Reveals Hidden Associations with Chronic Diseases.</title>
        <authorList>
            <person name="Tisza M.J."/>
            <person name="Buck C.B."/>
        </authorList>
    </citation>
    <scope>NUCLEOTIDE SEQUENCE</scope>
    <source>
        <strain evidence="1">CtLnO19</strain>
    </source>
</reference>
<evidence type="ECO:0000313" key="1">
    <source>
        <dbReference type="EMBL" id="DAE00217.1"/>
    </source>
</evidence>
<proteinExistence type="predicted"/>
<sequence length="994" mass="113013">MSSENLLVRNVDKYGSSPGMLQRDALLAIKEMLNNEYGIISAANPVSLLLETSSMQTAAAIGKYWLLNRRQYPVSAQTYEDLWYHFSEQDWIGAFSLPSTAEFIISFHYDELLQMVQPLNDGSETKLLRIPRGMRITVGGVDFLLDYPVNIVQLKHGGFRVTYDTTEKSPIQDLSSNVIDHQILTFGATGDDAIKRFSFTLQLVQVTETVVEDTINAAGRIEMVKKFPDDYYFSRVYTGNDQTGWTELTTTHCPDVYDTTKPTAFLKVIENNDDNTLIVSIPKIYNNIQVGPGGIITSPLGSRLKTEIYSTLGYLTMNLDEYVPSQFSHDFFPSGERKRDYSGLGNYSSALKSVKAVSIYSRDFISQGRTKLSFEELRQRVIDNTTGPNVVPVSHQSIRDKIQDNQFKIIKSVDYVTNRVYWAIRDVPDPTNASLITPAAASIETLTTTISDLISTGTVIDNGKRVTITPDSIYQLNNGKLSIMNKTEIDRIVALSPENKAKTVSAKEMFFSPFHYVVDTENATIKIRPYYLDKPETLYKTYLDSNTKLDLSLTISQYAIEKKDSGYVLHVTMKSNDEYKRFDNNSLWAQLLVHPYHDRGYTYIMGELTGRTDDNEPIFSFPLNTRFDIDETNSLILTNGTLNNVRDVHIPIDLETDVELIFGFYGDYPNWQRAQLDNKINLNLLDNDPKAILNEGIRIKLGSYLEYLWVRARTHASDVTYRRHDTDVPLTYTEDVYGADAATGSILNIVNGKPQYTIKHRKGENVLDSKGNIVYRYKKGDIYLDENGNTVISKPREIIRRLELTMVDATYWFATDDIAKDYRKELVATFIDWLTDDLRPLNRNTLEQTKILFYPSSTMGEIRVIYNEGIDTYINAAQSLSLDLTVDKQIYLDYDIQEKIKESSIRVIKEELKKDTVSVSSILSQLVKEYGSDVIGVQLRNLGNTDKIISFTVVEEGKKPTIRKKLTVNSDETLSVREDITFNFVLHSPDTINE</sequence>
<protein>
    <submittedName>
        <fullName evidence="1">Putative virion structural protein 2</fullName>
    </submittedName>
</protein>
<accession>A0A8S5P1A2</accession>
<dbReference type="EMBL" id="BK015301">
    <property type="protein sequence ID" value="DAE00217.1"/>
    <property type="molecule type" value="Genomic_DNA"/>
</dbReference>
<name>A0A8S5P1A2_9CAUD</name>